<proteinExistence type="inferred from homology"/>
<evidence type="ECO:0000256" key="1">
    <source>
        <dbReference type="ARBA" id="ARBA00010574"/>
    </source>
</evidence>
<protein>
    <recommendedName>
        <fullName evidence="3">Ribosomal silencing factor RsfS</fullName>
    </recommendedName>
</protein>
<dbReference type="GO" id="GO:0043023">
    <property type="term" value="F:ribosomal large subunit binding"/>
    <property type="evidence" value="ECO:0007669"/>
    <property type="project" value="TreeGrafter"/>
</dbReference>
<organism evidence="2">
    <name type="scientific">marine metagenome</name>
    <dbReference type="NCBI Taxonomy" id="408172"/>
    <lineage>
        <taxon>unclassified sequences</taxon>
        <taxon>metagenomes</taxon>
        <taxon>ecological metagenomes</taxon>
    </lineage>
</organism>
<dbReference type="PANTHER" id="PTHR21043">
    <property type="entry name" value="IOJAP SUPERFAMILY ORTHOLOG"/>
    <property type="match status" value="1"/>
</dbReference>
<dbReference type="AlphaFoldDB" id="A0A382LP67"/>
<comment type="similarity">
    <text evidence="1">Belongs to the Iojap/RsfS family.</text>
</comment>
<dbReference type="NCBIfam" id="TIGR00090">
    <property type="entry name" value="rsfS_iojap_ybeB"/>
    <property type="match status" value="1"/>
</dbReference>
<dbReference type="Pfam" id="PF02410">
    <property type="entry name" value="RsfS"/>
    <property type="match status" value="1"/>
</dbReference>
<dbReference type="EMBL" id="UINC01087830">
    <property type="protein sequence ID" value="SVC37535.1"/>
    <property type="molecule type" value="Genomic_DNA"/>
</dbReference>
<dbReference type="SUPFAM" id="SSF81301">
    <property type="entry name" value="Nucleotidyltransferase"/>
    <property type="match status" value="1"/>
</dbReference>
<sequence>MLKNLKICCEALQDKKAEDLTLLYFGETSPLTDCFVIATGMSDPHLKALRDNVEKSLKDNKVEIFAKDRYRPGGWLIIDAIEFVVHLFSREKRDHFALEDLWKDAARIDPESL</sequence>
<name>A0A382LP67_9ZZZZ</name>
<reference evidence="2" key="1">
    <citation type="submission" date="2018-05" db="EMBL/GenBank/DDBJ databases">
        <authorList>
            <person name="Lanie J.A."/>
            <person name="Ng W.-L."/>
            <person name="Kazmierczak K.M."/>
            <person name="Andrzejewski T.M."/>
            <person name="Davidsen T.M."/>
            <person name="Wayne K.J."/>
            <person name="Tettelin H."/>
            <person name="Glass J.I."/>
            <person name="Rusch D."/>
            <person name="Podicherti R."/>
            <person name="Tsui H.-C.T."/>
            <person name="Winkler M.E."/>
        </authorList>
    </citation>
    <scope>NUCLEOTIDE SEQUENCE</scope>
</reference>
<dbReference type="InterPro" id="IPR043519">
    <property type="entry name" value="NT_sf"/>
</dbReference>
<dbReference type="Gene3D" id="3.30.460.10">
    <property type="entry name" value="Beta Polymerase, domain 2"/>
    <property type="match status" value="1"/>
</dbReference>
<evidence type="ECO:0000313" key="2">
    <source>
        <dbReference type="EMBL" id="SVC37535.1"/>
    </source>
</evidence>
<dbReference type="HAMAP" id="MF_01477">
    <property type="entry name" value="Iojap_RsfS"/>
    <property type="match status" value="1"/>
</dbReference>
<dbReference type="InterPro" id="IPR004394">
    <property type="entry name" value="Iojap/RsfS/C7orf30"/>
</dbReference>
<dbReference type="GO" id="GO:0090071">
    <property type="term" value="P:negative regulation of ribosome biogenesis"/>
    <property type="evidence" value="ECO:0007669"/>
    <property type="project" value="TreeGrafter"/>
</dbReference>
<accession>A0A382LP67</accession>
<evidence type="ECO:0008006" key="3">
    <source>
        <dbReference type="Google" id="ProtNLM"/>
    </source>
</evidence>
<dbReference type="PANTHER" id="PTHR21043:SF0">
    <property type="entry name" value="MITOCHONDRIAL ASSEMBLY OF RIBOSOMAL LARGE SUBUNIT PROTEIN 1"/>
    <property type="match status" value="1"/>
</dbReference>
<dbReference type="GO" id="GO:0017148">
    <property type="term" value="P:negative regulation of translation"/>
    <property type="evidence" value="ECO:0007669"/>
    <property type="project" value="TreeGrafter"/>
</dbReference>
<gene>
    <name evidence="2" type="ORF">METZ01_LOCUS290389</name>
</gene>